<accession>A0A379LZ25</accession>
<evidence type="ECO:0000313" key="1">
    <source>
        <dbReference type="EMBL" id="SUE15334.1"/>
    </source>
</evidence>
<proteinExistence type="predicted"/>
<dbReference type="Proteomes" id="UP000254569">
    <property type="component" value="Unassembled WGS sequence"/>
</dbReference>
<evidence type="ECO:0008006" key="3">
    <source>
        <dbReference type="Google" id="ProtNLM"/>
    </source>
</evidence>
<reference evidence="1 2" key="1">
    <citation type="submission" date="2018-06" db="EMBL/GenBank/DDBJ databases">
        <authorList>
            <consortium name="Pathogen Informatics"/>
            <person name="Doyle S."/>
        </authorList>
    </citation>
    <scope>NUCLEOTIDE SEQUENCE [LARGE SCALE GENOMIC DNA]</scope>
    <source>
        <strain evidence="1 2">NCTC13296</strain>
    </source>
</reference>
<dbReference type="InterPro" id="IPR049726">
    <property type="entry name" value="TtfA-like_core"/>
</dbReference>
<dbReference type="EMBL" id="UGVI01000001">
    <property type="protein sequence ID" value="SUE15334.1"/>
    <property type="molecule type" value="Genomic_DNA"/>
</dbReference>
<keyword evidence="2" id="KW-1185">Reference proteome</keyword>
<sequence length="222" mass="24796">MTVMWFSLAAVALLGAVALLYVDRTRREQSGRIREIWAKAQGYKYTSAEDHLPSTWHRAALAKQEYLGAIDIVRGVRRGEEFILFDIEETATIVAVRRKVGSDVDIDLRLKSTPPPKDPDMNLLGSIGPRIVFATDLEIARRVCDQRMVAFTESIPDHVQMLWSEGEWTLGSIPVGSTGREWDSAIETVARLSGILHVLPPLVEPDELDRGTQDPGRPSAHR</sequence>
<dbReference type="CDD" id="cd21904">
    <property type="entry name" value="TtfA-like"/>
    <property type="match status" value="1"/>
</dbReference>
<evidence type="ECO:0000313" key="2">
    <source>
        <dbReference type="Proteomes" id="UP000254569"/>
    </source>
</evidence>
<organism evidence="1 2">
    <name type="scientific">Rhodococcus gordoniae</name>
    <dbReference type="NCBI Taxonomy" id="223392"/>
    <lineage>
        <taxon>Bacteria</taxon>
        <taxon>Bacillati</taxon>
        <taxon>Actinomycetota</taxon>
        <taxon>Actinomycetes</taxon>
        <taxon>Mycobacteriales</taxon>
        <taxon>Nocardiaceae</taxon>
        <taxon>Rhodococcus</taxon>
    </lineage>
</organism>
<protein>
    <recommendedName>
        <fullName evidence="3">Secreted protein</fullName>
    </recommendedName>
</protein>
<gene>
    <name evidence="1" type="ORF">NCTC13296_02196</name>
</gene>
<name>A0A379LZ25_9NOCA</name>
<dbReference type="AlphaFoldDB" id="A0A379LZ25"/>